<evidence type="ECO:0000256" key="8">
    <source>
        <dbReference type="ARBA" id="ARBA00023004"/>
    </source>
</evidence>
<comment type="similarity">
    <text evidence="4">Belongs to the PIH1 family.</text>
</comment>
<dbReference type="GO" id="GO:0005739">
    <property type="term" value="C:mitochondrion"/>
    <property type="evidence" value="ECO:0000318"/>
    <property type="project" value="GO_Central"/>
</dbReference>
<feature type="domain" description="Aconitase A/isopropylmalate dehydratase small subunit swivel" evidence="16">
    <location>
        <begin position="697"/>
        <end position="826"/>
    </location>
</feature>
<dbReference type="InterPro" id="IPR015928">
    <property type="entry name" value="Aconitase/3IPM_dehydase_swvl"/>
</dbReference>
<dbReference type="GeneID" id="5891681"/>
<dbReference type="InterPro" id="IPR036008">
    <property type="entry name" value="Aconitase_4Fe-4S_dom"/>
</dbReference>
<feature type="domain" description="PIH1D1/2/3 CS-like" evidence="17">
    <location>
        <begin position="94"/>
        <end position="173"/>
    </location>
</feature>
<dbReference type="InterPro" id="IPR041442">
    <property type="entry name" value="PIH1D1/2/3_CS-like"/>
</dbReference>
<dbReference type="AlphaFoldDB" id="A9V0Y4"/>
<dbReference type="Pfam" id="PF00330">
    <property type="entry name" value="Aconitase"/>
    <property type="match status" value="1"/>
</dbReference>
<dbReference type="STRING" id="81824.A9V0Y4"/>
<keyword evidence="11 13" id="KW-0456">Lyase</keyword>
<dbReference type="GO" id="GO:0006099">
    <property type="term" value="P:tricarboxylic acid cycle"/>
    <property type="evidence" value="ECO:0000318"/>
    <property type="project" value="GO_Central"/>
</dbReference>
<evidence type="ECO:0000256" key="14">
    <source>
        <dbReference type="SAM" id="MobiDB-lite"/>
    </source>
</evidence>
<dbReference type="Proteomes" id="UP000001357">
    <property type="component" value="Unassembled WGS sequence"/>
</dbReference>
<evidence type="ECO:0000256" key="11">
    <source>
        <dbReference type="ARBA" id="ARBA00023239"/>
    </source>
</evidence>
<keyword evidence="6 13" id="KW-0479">Metal-binding</keyword>
<sequence>MAGLGNSLTALAQLLDGNADQLDLDSPAGKGSPAAFSDPGAISRAAQPSGTQRRAQAATAARATTSQANNQAIFNEEDVEDAGALPDVDDPRPTPEYDIVYRQAVSSEDMYLGMSGRNPSSAGCEEMVVKIQLPKTAFKDVTLDVKAQHLDVRTPAFCLNLPLPHPVYRSQQAGPLTAAEKILAAHLHPEAARLDRGKYNLFYPDRVNLQDASAQTALLQFMLTRAPSVSVPTSVHCDHLIVGSPEGADRDLALAKDQNEEVFSFLESASKRFGVAFWPPGSGIIHQIVLENYASPGMLMIGCDSHTPNAGGLGCLAIGVGGADAVEVMSGQPWELLVPKIIGVELKGRLNKWCSAKDIILHLAGQLTVKGGTGHIIEYFGPGTQTLSCTGMATICNMGAEVGATTSIFPYAEPQEAYLRFTGRGAQADEANAVAHDLLRADPGCAYDQVITVDLDQLEPHFNGPFTPDLATPLSAFANQAREKQWPLELSAALIGSCTNSSYEDMTRAASIAQQAIDKGLTAAVPFFITPGSEQILQTCRRDGVLDVLERAGGTVLANACGPCIGQWSRPTMEDGVPNSILSSFNRNFAGRNDGNKQTHNFLCSPEIVTAMAFSKSLTFNPLTDSLLAADGTSFKFSPPEGESLSAAGFENNVVKPSAVPEPDLSINVSIDPTSTRLQRLDAFAPWDGQDFQNLRVLIKVKGKCTTDHISAAGPWLKYKGHLENISQNTLITAVNAEHDRLNSVRNYLVDGENYGTIPEVAAAYRDAGVQWIIVGDENYGEGSAREHAAMQPRFLGCVAVVCRSFARIHETNLKRQGVFPLTFADPNDYDQLCSSDIVDLIGLRPGEAPALRVRRSEQEEEFTVPLRHTLSPIQMDWIRSGSALNYIAQTIAAA</sequence>
<keyword evidence="7 13" id="KW-0809">Transit peptide</keyword>
<evidence type="ECO:0000256" key="10">
    <source>
        <dbReference type="ARBA" id="ARBA00023128"/>
    </source>
</evidence>
<evidence type="ECO:0000259" key="17">
    <source>
        <dbReference type="Pfam" id="PF18201"/>
    </source>
</evidence>
<organism evidence="18 19">
    <name type="scientific">Monosiga brevicollis</name>
    <name type="common">Choanoflagellate</name>
    <dbReference type="NCBI Taxonomy" id="81824"/>
    <lineage>
        <taxon>Eukaryota</taxon>
        <taxon>Choanoflagellata</taxon>
        <taxon>Craspedida</taxon>
        <taxon>Salpingoecidae</taxon>
        <taxon>Monosiga</taxon>
    </lineage>
</organism>
<dbReference type="PANTHER" id="PTHR43160">
    <property type="entry name" value="ACONITATE HYDRATASE B"/>
    <property type="match status" value="1"/>
</dbReference>
<dbReference type="SUPFAM" id="SSF53732">
    <property type="entry name" value="Aconitase iron-sulfur domain"/>
    <property type="match status" value="1"/>
</dbReference>
<keyword evidence="10 13" id="KW-0496">Mitochondrion</keyword>
<comment type="similarity">
    <text evidence="3 13">Belongs to the aconitase/IPM isomerase family.</text>
</comment>
<evidence type="ECO:0000259" key="15">
    <source>
        <dbReference type="Pfam" id="PF00330"/>
    </source>
</evidence>
<evidence type="ECO:0000256" key="6">
    <source>
        <dbReference type="ARBA" id="ARBA00022723"/>
    </source>
</evidence>
<accession>A9V0Y4</accession>
<name>A9V0Y4_MONBE</name>
<dbReference type="InterPro" id="IPR015932">
    <property type="entry name" value="Aconitase_dom2"/>
</dbReference>
<dbReference type="Pfam" id="PF18201">
    <property type="entry name" value="PIH1_CS"/>
    <property type="match status" value="1"/>
</dbReference>
<dbReference type="InterPro" id="IPR050926">
    <property type="entry name" value="Aconitase/IPM_isomerase"/>
</dbReference>
<keyword evidence="9 13" id="KW-0411">Iron-sulfur</keyword>
<dbReference type="GO" id="GO:0003994">
    <property type="term" value="F:aconitate hydratase activity"/>
    <property type="evidence" value="ECO:0000318"/>
    <property type="project" value="GO_Central"/>
</dbReference>
<feature type="domain" description="Aconitase/3-isopropylmalate dehydratase large subunit alpha/beta/alpha" evidence="15">
    <location>
        <begin position="180"/>
        <end position="614"/>
    </location>
</feature>
<dbReference type="InParanoid" id="A9V0Y4"/>
<reference evidence="18 19" key="1">
    <citation type="journal article" date="2008" name="Nature">
        <title>The genome of the choanoflagellate Monosiga brevicollis and the origin of metazoans.</title>
        <authorList>
            <consortium name="JGI Sequencing"/>
            <person name="King N."/>
            <person name="Westbrook M.J."/>
            <person name="Young S.L."/>
            <person name="Kuo A."/>
            <person name="Abedin M."/>
            <person name="Chapman J."/>
            <person name="Fairclough S."/>
            <person name="Hellsten U."/>
            <person name="Isogai Y."/>
            <person name="Letunic I."/>
            <person name="Marr M."/>
            <person name="Pincus D."/>
            <person name="Putnam N."/>
            <person name="Rokas A."/>
            <person name="Wright K.J."/>
            <person name="Zuzow R."/>
            <person name="Dirks W."/>
            <person name="Good M."/>
            <person name="Goodstein D."/>
            <person name="Lemons D."/>
            <person name="Li W."/>
            <person name="Lyons J.B."/>
            <person name="Morris A."/>
            <person name="Nichols S."/>
            <person name="Richter D.J."/>
            <person name="Salamov A."/>
            <person name="Bork P."/>
            <person name="Lim W.A."/>
            <person name="Manning G."/>
            <person name="Miller W.T."/>
            <person name="McGinnis W."/>
            <person name="Shapiro H."/>
            <person name="Tjian R."/>
            <person name="Grigoriev I.V."/>
            <person name="Rokhsar D."/>
        </authorList>
    </citation>
    <scope>NUCLEOTIDE SEQUENCE [LARGE SCALE GENOMIC DNA]</scope>
    <source>
        <strain evidence="19">MX1 / ATCC 50154</strain>
    </source>
</reference>
<feature type="compositionally biased region" description="Low complexity" evidence="14">
    <location>
        <begin position="51"/>
        <end position="72"/>
    </location>
</feature>
<dbReference type="InterPro" id="IPR015931">
    <property type="entry name" value="Acnase/IPM_dHydase_lsu_aba_1/3"/>
</dbReference>
<comment type="pathway">
    <text evidence="2">Carbohydrate metabolism; tricarboxylic acid cycle; isocitrate from oxaloacetate: step 2/2.</text>
</comment>
<evidence type="ECO:0000256" key="5">
    <source>
        <dbReference type="ARBA" id="ARBA00022532"/>
    </source>
</evidence>
<evidence type="ECO:0000256" key="7">
    <source>
        <dbReference type="ARBA" id="ARBA00022946"/>
    </source>
</evidence>
<evidence type="ECO:0000313" key="18">
    <source>
        <dbReference type="EMBL" id="EDQ88837.1"/>
    </source>
</evidence>
<comment type="catalytic activity">
    <reaction evidence="12 13">
        <text>citrate = D-threo-isocitrate</text>
        <dbReference type="Rhea" id="RHEA:10336"/>
        <dbReference type="ChEBI" id="CHEBI:15562"/>
        <dbReference type="ChEBI" id="CHEBI:16947"/>
        <dbReference type="EC" id="4.2.1.3"/>
    </reaction>
</comment>
<dbReference type="Gene3D" id="3.30.499.10">
    <property type="entry name" value="Aconitase, domain 3"/>
    <property type="match status" value="2"/>
</dbReference>
<dbReference type="PRINTS" id="PR00415">
    <property type="entry name" value="ACONITASE"/>
</dbReference>
<dbReference type="FunFam" id="3.30.499.10:FF:000003">
    <property type="entry name" value="Aconitate hydratase, mitochondrial"/>
    <property type="match status" value="1"/>
</dbReference>
<dbReference type="FunFam" id="3.20.19.10:FF:000002">
    <property type="entry name" value="Aconitate hydratase, mitochondrial"/>
    <property type="match status" value="1"/>
</dbReference>
<dbReference type="GO" id="GO:0046872">
    <property type="term" value="F:metal ion binding"/>
    <property type="evidence" value="ECO:0007669"/>
    <property type="project" value="UniProtKB-UniRule"/>
</dbReference>
<dbReference type="RefSeq" id="XP_001746450.1">
    <property type="nucleotide sequence ID" value="XM_001746398.1"/>
</dbReference>
<dbReference type="GO" id="GO:0051539">
    <property type="term" value="F:4 iron, 4 sulfur cluster binding"/>
    <property type="evidence" value="ECO:0000318"/>
    <property type="project" value="GO_Central"/>
</dbReference>
<evidence type="ECO:0000256" key="1">
    <source>
        <dbReference type="ARBA" id="ARBA00004173"/>
    </source>
</evidence>
<dbReference type="EC" id="4.2.1.3" evidence="13"/>
<dbReference type="InterPro" id="IPR000573">
    <property type="entry name" value="AconitaseA/IPMdHydase_ssu_swvl"/>
</dbReference>
<comment type="cofactor">
    <cofactor evidence="13">
        <name>[4Fe-4S] cluster</name>
        <dbReference type="ChEBI" id="CHEBI:49883"/>
    </cofactor>
    <text evidence="13">Binds 1 [4Fe-4S] cluster per subunit.</text>
</comment>
<evidence type="ECO:0000256" key="9">
    <source>
        <dbReference type="ARBA" id="ARBA00023014"/>
    </source>
</evidence>
<dbReference type="GO" id="GO:0005829">
    <property type="term" value="C:cytosol"/>
    <property type="evidence" value="ECO:0000318"/>
    <property type="project" value="GO_Central"/>
</dbReference>
<dbReference type="PROSITE" id="PS00450">
    <property type="entry name" value="ACONITASE_1"/>
    <property type="match status" value="1"/>
</dbReference>
<evidence type="ECO:0000256" key="3">
    <source>
        <dbReference type="ARBA" id="ARBA00007185"/>
    </source>
</evidence>
<keyword evidence="19" id="KW-1185">Reference proteome</keyword>
<dbReference type="InterPro" id="IPR006248">
    <property type="entry name" value="Aconitase_mito-like"/>
</dbReference>
<dbReference type="Gene3D" id="3.40.1060.10">
    <property type="entry name" value="Aconitase, Domain 2"/>
    <property type="match status" value="1"/>
</dbReference>
<dbReference type="FunFam" id="3.40.1060.10:FF:000001">
    <property type="entry name" value="Aconitate hydratase, mitochondrial"/>
    <property type="match status" value="1"/>
</dbReference>
<comment type="subcellular location">
    <subcellularLocation>
        <location evidence="1 13">Mitochondrion</location>
    </subcellularLocation>
</comment>
<evidence type="ECO:0000256" key="2">
    <source>
        <dbReference type="ARBA" id="ARBA00004717"/>
    </source>
</evidence>
<dbReference type="Gene3D" id="3.20.19.10">
    <property type="entry name" value="Aconitase, domain 4"/>
    <property type="match status" value="1"/>
</dbReference>
<dbReference type="NCBIfam" id="TIGR01340">
    <property type="entry name" value="aconitase_mito"/>
    <property type="match status" value="1"/>
</dbReference>
<evidence type="ECO:0000313" key="19">
    <source>
        <dbReference type="Proteomes" id="UP000001357"/>
    </source>
</evidence>
<dbReference type="InterPro" id="IPR018136">
    <property type="entry name" value="Aconitase_4Fe-4S_BS"/>
</dbReference>
<proteinExistence type="inferred from homology"/>
<evidence type="ECO:0000259" key="16">
    <source>
        <dbReference type="Pfam" id="PF00694"/>
    </source>
</evidence>
<dbReference type="PROSITE" id="PS01244">
    <property type="entry name" value="ACONITASE_2"/>
    <property type="match status" value="1"/>
</dbReference>
<dbReference type="eggNOG" id="KOG0453">
    <property type="taxonomic scope" value="Eukaryota"/>
</dbReference>
<evidence type="ECO:0000256" key="12">
    <source>
        <dbReference type="ARBA" id="ARBA00023501"/>
    </source>
</evidence>
<feature type="region of interest" description="Disordered" evidence="14">
    <location>
        <begin position="20"/>
        <end position="96"/>
    </location>
</feature>
<dbReference type="EMBL" id="CH991553">
    <property type="protein sequence ID" value="EDQ88837.1"/>
    <property type="molecule type" value="Genomic_DNA"/>
</dbReference>
<dbReference type="Pfam" id="PF00694">
    <property type="entry name" value="Aconitase_C"/>
    <property type="match status" value="1"/>
</dbReference>
<keyword evidence="5" id="KW-0816">Tricarboxylic acid cycle</keyword>
<evidence type="ECO:0000256" key="4">
    <source>
        <dbReference type="ARBA" id="ARBA00008511"/>
    </source>
</evidence>
<dbReference type="NCBIfam" id="NF005558">
    <property type="entry name" value="PRK07229.1"/>
    <property type="match status" value="1"/>
</dbReference>
<dbReference type="SUPFAM" id="SSF52016">
    <property type="entry name" value="LeuD/IlvD-like"/>
    <property type="match status" value="1"/>
</dbReference>
<dbReference type="PANTHER" id="PTHR43160:SF3">
    <property type="entry name" value="ACONITATE HYDRATASE, MITOCHONDRIAL"/>
    <property type="match status" value="1"/>
</dbReference>
<dbReference type="OMA" id="MIGCDSH"/>
<keyword evidence="8 13" id="KW-0408">Iron</keyword>
<dbReference type="KEGG" id="mbr:MONBRDRAFT_25953"/>
<dbReference type="InterPro" id="IPR001030">
    <property type="entry name" value="Acoase/IPM_deHydtase_lsu_aba"/>
</dbReference>
<gene>
    <name evidence="18" type="ORF">MONBRDRAFT_25953</name>
</gene>
<protein>
    <recommendedName>
        <fullName evidence="13">Aconitate hydratase, mitochondrial</fullName>
        <shortName evidence="13">Aconitase</shortName>
        <ecNumber evidence="13">4.2.1.3</ecNumber>
    </recommendedName>
</protein>
<evidence type="ECO:0000256" key="13">
    <source>
        <dbReference type="RuleBase" id="RU362107"/>
    </source>
</evidence>